<comment type="caution">
    <text evidence="2">The sequence shown here is derived from an EMBL/GenBank/DDBJ whole genome shotgun (WGS) entry which is preliminary data.</text>
</comment>
<feature type="transmembrane region" description="Helical" evidence="1">
    <location>
        <begin position="21"/>
        <end position="40"/>
    </location>
</feature>
<dbReference type="AlphaFoldDB" id="A0A544TPV3"/>
<dbReference type="RefSeq" id="WP_142642962.1">
    <property type="nucleotide sequence ID" value="NZ_VDGI01000013.1"/>
</dbReference>
<dbReference type="EMBL" id="VDGI01000013">
    <property type="protein sequence ID" value="TQR19484.1"/>
    <property type="molecule type" value="Genomic_DNA"/>
</dbReference>
<evidence type="ECO:0000313" key="2">
    <source>
        <dbReference type="EMBL" id="TQR19484.1"/>
    </source>
</evidence>
<evidence type="ECO:0000313" key="3">
    <source>
        <dbReference type="Proteomes" id="UP000316626"/>
    </source>
</evidence>
<organism evidence="2 3">
    <name type="scientific">Psychrobacillus vulpis</name>
    <dbReference type="NCBI Taxonomy" id="2325572"/>
    <lineage>
        <taxon>Bacteria</taxon>
        <taxon>Bacillati</taxon>
        <taxon>Bacillota</taxon>
        <taxon>Bacilli</taxon>
        <taxon>Bacillales</taxon>
        <taxon>Bacillaceae</taxon>
        <taxon>Psychrobacillus</taxon>
    </lineage>
</organism>
<evidence type="ECO:0000256" key="1">
    <source>
        <dbReference type="SAM" id="Phobius"/>
    </source>
</evidence>
<keyword evidence="1" id="KW-0812">Transmembrane</keyword>
<accession>A0A544TPV3</accession>
<dbReference type="Proteomes" id="UP000316626">
    <property type="component" value="Unassembled WGS sequence"/>
</dbReference>
<name>A0A544TPV3_9BACI</name>
<proteinExistence type="predicted"/>
<sequence length="150" mass="17003">MLIHMMKIKSIGVNKLKKRKVHLLIAASILLISMSLLLFTKAPKAVIEICSPLFQSGSIETQSLQYKLMDKGGLYDQVGQRLKEKGYEHHILGGITSKDIILVKFVLANKAVNDKRQEEIKEIFHHYVTVNQLDPEAFLVKVSNDTSTNW</sequence>
<keyword evidence="1" id="KW-1133">Transmembrane helix</keyword>
<gene>
    <name evidence="2" type="ORF">FG384_12640</name>
</gene>
<keyword evidence="3" id="KW-1185">Reference proteome</keyword>
<keyword evidence="1" id="KW-0472">Membrane</keyword>
<protein>
    <submittedName>
        <fullName evidence="2">Uncharacterized protein</fullName>
    </submittedName>
</protein>
<reference evidence="2 3" key="1">
    <citation type="submission" date="2019-06" db="EMBL/GenBank/DDBJ databases">
        <title>Psychrobacillus vulpis sp. nov., a new species isolated from feces of a red fox that inhabits in The Tablas de Daimiel Natural Park, Albacete, Spain.</title>
        <authorList>
            <person name="Rodriguez M."/>
            <person name="Reina J.C."/>
            <person name="Bejar V."/>
            <person name="Llamas I."/>
        </authorList>
    </citation>
    <scope>NUCLEOTIDE SEQUENCE [LARGE SCALE GENOMIC DNA]</scope>
    <source>
        <strain evidence="2 3">Z8</strain>
    </source>
</reference>
<dbReference type="OrthoDB" id="2739977at2"/>